<keyword evidence="5" id="KW-0788">Thiol protease</keyword>
<keyword evidence="2" id="KW-0645">Protease</keyword>
<organism evidence="8">
    <name type="scientific">Clostridium botulinum</name>
    <dbReference type="NCBI Taxonomy" id="1491"/>
    <lineage>
        <taxon>Bacteria</taxon>
        <taxon>Bacillati</taxon>
        <taxon>Bacillota</taxon>
        <taxon>Clostridia</taxon>
        <taxon>Eubacteriales</taxon>
        <taxon>Clostridiaceae</taxon>
        <taxon>Clostridium</taxon>
    </lineage>
</organism>
<dbReference type="AlphaFoldDB" id="A0A077K2K9"/>
<dbReference type="GO" id="GO:0006508">
    <property type="term" value="P:proteolysis"/>
    <property type="evidence" value="ECO:0007669"/>
    <property type="project" value="UniProtKB-KW"/>
</dbReference>
<reference evidence="8" key="1">
    <citation type="submission" date="2013-09" db="EMBL/GenBank/DDBJ databases">
        <title>Analysis of type B2 neurotoxin-encoding plasmid in Clostridium botulinum.</title>
        <authorList>
            <person name="Hosomi K."/>
            <person name="Sakaguchi Y."/>
            <person name="Gotoh K."/>
            <person name="Nakamura K."/>
            <person name="Kohda T."/>
            <person name="Mukamoto M."/>
            <person name="Iida T."/>
            <person name="Kozaki S."/>
        </authorList>
    </citation>
    <scope>NUCLEOTIDE SEQUENCE</scope>
    <source>
        <strain evidence="8">111</strain>
        <plasmid evidence="8">pCB111</plasmid>
    </source>
</reference>
<evidence type="ECO:0000256" key="6">
    <source>
        <dbReference type="SAM" id="Coils"/>
    </source>
</evidence>
<sequence length="342" mass="38269">MIKNKLKIILCSAIIGGSIIGFYHPIVNAAPTENDLTIEIQKLDNDLSNLTIKLNDNKDKNSKLINEIKQNEKFIQNKKEEIKGTENMLNAQMRDYYIENDNNSNNALVLLLSSENMSDFLNKAKIMKIVLEEGNTTIKTLEKDKQDIIKTNEKLSKDKKEIEKNTSSIKNDIKTIDDKKKELKVKLEELNKAKINNASNTNSIIAQQNHAEYNDFLKTGPVVNSKNDIGNSVVNLATKFLGVPYVWGGTTPQGFDCSGLVLYCYNAYGISLPRISQEQQQVGIDVPLSQAKAGDLVFFHGYPATHVGIYMGNGYYIHAPHTGDVVKISPLGDYTNIKRIMP</sequence>
<dbReference type="Pfam" id="PF00877">
    <property type="entry name" value="NLPC_P60"/>
    <property type="match status" value="1"/>
</dbReference>
<dbReference type="InterPro" id="IPR000064">
    <property type="entry name" value="NLP_P60_dom"/>
</dbReference>
<dbReference type="GO" id="GO:0008234">
    <property type="term" value="F:cysteine-type peptidase activity"/>
    <property type="evidence" value="ECO:0007669"/>
    <property type="project" value="UniProtKB-KW"/>
</dbReference>
<evidence type="ECO:0000256" key="4">
    <source>
        <dbReference type="ARBA" id="ARBA00022801"/>
    </source>
</evidence>
<keyword evidence="3" id="KW-0732">Signal</keyword>
<feature type="coiled-coil region" evidence="6">
    <location>
        <begin position="33"/>
        <end position="95"/>
    </location>
</feature>
<feature type="coiled-coil region" evidence="6">
    <location>
        <begin position="138"/>
        <end position="196"/>
    </location>
</feature>
<dbReference type="InterPro" id="IPR051202">
    <property type="entry name" value="Peptidase_C40"/>
</dbReference>
<dbReference type="EMBL" id="AB855771">
    <property type="protein sequence ID" value="BAP25549.1"/>
    <property type="molecule type" value="Genomic_DNA"/>
</dbReference>
<dbReference type="InterPro" id="IPR038765">
    <property type="entry name" value="Papain-like_cys_pep_sf"/>
</dbReference>
<dbReference type="Gene3D" id="6.10.250.3150">
    <property type="match status" value="1"/>
</dbReference>
<dbReference type="Pfam" id="PF24568">
    <property type="entry name" value="CC_PcsB"/>
    <property type="match status" value="1"/>
</dbReference>
<dbReference type="PROSITE" id="PS51935">
    <property type="entry name" value="NLPC_P60"/>
    <property type="match status" value="1"/>
</dbReference>
<evidence type="ECO:0000313" key="8">
    <source>
        <dbReference type="EMBL" id="BAP25549.1"/>
    </source>
</evidence>
<proteinExistence type="inferred from homology"/>
<evidence type="ECO:0000256" key="3">
    <source>
        <dbReference type="ARBA" id="ARBA00022729"/>
    </source>
</evidence>
<evidence type="ECO:0000256" key="2">
    <source>
        <dbReference type="ARBA" id="ARBA00022670"/>
    </source>
</evidence>
<dbReference type="SUPFAM" id="SSF54001">
    <property type="entry name" value="Cysteine proteinases"/>
    <property type="match status" value="1"/>
</dbReference>
<keyword evidence="6" id="KW-0175">Coiled coil</keyword>
<name>A0A077K2K9_CLOBO</name>
<evidence type="ECO:0000256" key="1">
    <source>
        <dbReference type="ARBA" id="ARBA00007074"/>
    </source>
</evidence>
<comment type="similarity">
    <text evidence="1">Belongs to the peptidase C40 family.</text>
</comment>
<evidence type="ECO:0000256" key="5">
    <source>
        <dbReference type="ARBA" id="ARBA00022807"/>
    </source>
</evidence>
<dbReference type="RefSeq" id="WP_032072304.1">
    <property type="nucleotide sequence ID" value="NC_025146.1"/>
</dbReference>
<geneLocation type="plasmid" evidence="8">
    <name>pCB111</name>
</geneLocation>
<keyword evidence="8" id="KW-0614">Plasmid</keyword>
<dbReference type="PANTHER" id="PTHR47053">
    <property type="entry name" value="MUREIN DD-ENDOPEPTIDASE MEPH-RELATED"/>
    <property type="match status" value="1"/>
</dbReference>
<accession>A0A077K2K9</accession>
<dbReference type="Gene3D" id="3.90.1720.10">
    <property type="entry name" value="endopeptidase domain like (from Nostoc punctiforme)"/>
    <property type="match status" value="1"/>
</dbReference>
<keyword evidence="4 8" id="KW-0378">Hydrolase</keyword>
<protein>
    <submittedName>
        <fullName evidence="8">Putative cell wall-associated hydrolase</fullName>
    </submittedName>
</protein>
<dbReference type="PANTHER" id="PTHR47053:SF1">
    <property type="entry name" value="MUREIN DD-ENDOPEPTIDASE MEPH-RELATED"/>
    <property type="match status" value="1"/>
</dbReference>
<feature type="domain" description="NlpC/P60" evidence="7">
    <location>
        <begin position="227"/>
        <end position="342"/>
    </location>
</feature>
<evidence type="ECO:0000259" key="7">
    <source>
        <dbReference type="PROSITE" id="PS51935"/>
    </source>
</evidence>
<dbReference type="InterPro" id="IPR057309">
    <property type="entry name" value="PcsB_CC"/>
</dbReference>